<dbReference type="EMBL" id="BAAAZO010000014">
    <property type="protein sequence ID" value="GAA3640209.1"/>
    <property type="molecule type" value="Genomic_DNA"/>
</dbReference>
<keyword evidence="2" id="KW-1185">Reference proteome</keyword>
<dbReference type="InterPro" id="IPR014710">
    <property type="entry name" value="RmlC-like_jellyroll"/>
</dbReference>
<gene>
    <name evidence="1" type="ORF">GCM10022223_69270</name>
</gene>
<dbReference type="InterPro" id="IPR011051">
    <property type="entry name" value="RmlC_Cupin_sf"/>
</dbReference>
<dbReference type="Gene3D" id="2.60.120.10">
    <property type="entry name" value="Jelly Rolls"/>
    <property type="match status" value="1"/>
</dbReference>
<dbReference type="Pfam" id="PF05962">
    <property type="entry name" value="HutD"/>
    <property type="match status" value="1"/>
</dbReference>
<proteinExistence type="predicted"/>
<accession>A0ABP7AUQ5</accession>
<dbReference type="SUPFAM" id="SSF51182">
    <property type="entry name" value="RmlC-like cupins"/>
    <property type="match status" value="1"/>
</dbReference>
<reference evidence="2" key="1">
    <citation type="journal article" date="2019" name="Int. J. Syst. Evol. Microbiol.">
        <title>The Global Catalogue of Microorganisms (GCM) 10K type strain sequencing project: providing services to taxonomists for standard genome sequencing and annotation.</title>
        <authorList>
            <consortium name="The Broad Institute Genomics Platform"/>
            <consortium name="The Broad Institute Genome Sequencing Center for Infectious Disease"/>
            <person name="Wu L."/>
            <person name="Ma J."/>
        </authorList>
    </citation>
    <scope>NUCLEOTIDE SEQUENCE [LARGE SCALE GENOMIC DNA]</scope>
    <source>
        <strain evidence="2">JCM 16902</strain>
    </source>
</reference>
<name>A0ABP7AUQ5_9ACTN</name>
<evidence type="ECO:0000313" key="1">
    <source>
        <dbReference type="EMBL" id="GAA3640209.1"/>
    </source>
</evidence>
<evidence type="ECO:0000313" key="2">
    <source>
        <dbReference type="Proteomes" id="UP001501074"/>
    </source>
</evidence>
<evidence type="ECO:0008006" key="3">
    <source>
        <dbReference type="Google" id="ProtNLM"/>
    </source>
</evidence>
<protein>
    <recommendedName>
        <fullName evidence="3">HutD protein</fullName>
    </recommendedName>
</protein>
<organism evidence="1 2">
    <name type="scientific">Kineosporia mesophila</name>
    <dbReference type="NCBI Taxonomy" id="566012"/>
    <lineage>
        <taxon>Bacteria</taxon>
        <taxon>Bacillati</taxon>
        <taxon>Actinomycetota</taxon>
        <taxon>Actinomycetes</taxon>
        <taxon>Kineosporiales</taxon>
        <taxon>Kineosporiaceae</taxon>
        <taxon>Kineosporia</taxon>
    </lineage>
</organism>
<dbReference type="PANTHER" id="PTHR37943:SF1">
    <property type="entry name" value="PROTEIN VES"/>
    <property type="match status" value="1"/>
</dbReference>
<dbReference type="PANTHER" id="PTHR37943">
    <property type="entry name" value="PROTEIN VES"/>
    <property type="match status" value="1"/>
</dbReference>
<dbReference type="Proteomes" id="UP001501074">
    <property type="component" value="Unassembled WGS sequence"/>
</dbReference>
<dbReference type="RefSeq" id="WP_231485584.1">
    <property type="nucleotide sequence ID" value="NZ_BAAAZO010000014.1"/>
</dbReference>
<comment type="caution">
    <text evidence="1">The sequence shown here is derived from an EMBL/GenBank/DDBJ whole genome shotgun (WGS) entry which is preliminary data.</text>
</comment>
<sequence>MRLLDPAMATPVPWRNGAGITRELWNDGPIRISVADLTADAPFSELPGIDRLFVLLSGSITLDGRELGPGEQLRFAGERPVAAVVRHPGRALNLMIRRGHGSGDITLTRKAPDEADFVIRLGDDRFAGIRLTPANR</sequence>
<dbReference type="InterPro" id="IPR010282">
    <property type="entry name" value="Uncharacterised_HutD/Ves"/>
</dbReference>